<proteinExistence type="predicted"/>
<dbReference type="HOGENOM" id="CLU_3071899_0_0_1"/>
<dbReference type="Gramene" id="OB02G44740.1">
    <property type="protein sequence ID" value="OB02G44740.1"/>
    <property type="gene ID" value="OB02G44740"/>
</dbReference>
<keyword evidence="2" id="KW-1185">Reference proteome</keyword>
<accession>J3LIK7</accession>
<dbReference type="EnsemblPlants" id="OB02G44740.1">
    <property type="protein sequence ID" value="OB02G44740.1"/>
    <property type="gene ID" value="OB02G44740"/>
</dbReference>
<evidence type="ECO:0000313" key="1">
    <source>
        <dbReference type="EnsemblPlants" id="OB02G44740.1"/>
    </source>
</evidence>
<name>J3LIK7_ORYBR</name>
<dbReference type="Proteomes" id="UP000006038">
    <property type="component" value="Unassembled WGS sequence"/>
</dbReference>
<evidence type="ECO:0000313" key="2">
    <source>
        <dbReference type="Proteomes" id="UP000006038"/>
    </source>
</evidence>
<dbReference type="AlphaFoldDB" id="J3LIK7"/>
<reference evidence="1" key="1">
    <citation type="submission" date="2013-04" db="UniProtKB">
        <authorList>
            <consortium name="EnsemblPlants"/>
        </authorList>
    </citation>
    <scope>IDENTIFICATION</scope>
</reference>
<sequence length="53" mass="5676">MLCSGSAIVGVSSSPPFGSSLFSVSCSAFALFFFDPPYMKLPTITYFNNNKKA</sequence>
<organism evidence="1">
    <name type="scientific">Oryza brachyantha</name>
    <name type="common">malo sina</name>
    <dbReference type="NCBI Taxonomy" id="4533"/>
    <lineage>
        <taxon>Eukaryota</taxon>
        <taxon>Viridiplantae</taxon>
        <taxon>Streptophyta</taxon>
        <taxon>Embryophyta</taxon>
        <taxon>Tracheophyta</taxon>
        <taxon>Spermatophyta</taxon>
        <taxon>Magnoliopsida</taxon>
        <taxon>Liliopsida</taxon>
        <taxon>Poales</taxon>
        <taxon>Poaceae</taxon>
        <taxon>BOP clade</taxon>
        <taxon>Oryzoideae</taxon>
        <taxon>Oryzeae</taxon>
        <taxon>Oryzinae</taxon>
        <taxon>Oryza</taxon>
    </lineage>
</organism>
<protein>
    <submittedName>
        <fullName evidence="1">Uncharacterized protein</fullName>
    </submittedName>
</protein>